<gene>
    <name evidence="1" type="ORF">CYJ34_08545</name>
</gene>
<dbReference type="EMBL" id="PKGS01000008">
    <property type="protein sequence ID" value="PKZ15212.1"/>
    <property type="molecule type" value="Genomic_DNA"/>
</dbReference>
<organism evidence="1 2">
    <name type="scientific">Anaerococcus octavius</name>
    <dbReference type="NCBI Taxonomy" id="54007"/>
    <lineage>
        <taxon>Bacteria</taxon>
        <taxon>Bacillati</taxon>
        <taxon>Bacillota</taxon>
        <taxon>Tissierellia</taxon>
        <taxon>Tissierellales</taxon>
        <taxon>Peptoniphilaceae</taxon>
        <taxon>Anaerococcus</taxon>
    </lineage>
</organism>
<name>A0A2I1M514_9FIRM</name>
<evidence type="ECO:0000313" key="2">
    <source>
        <dbReference type="Proteomes" id="UP000234335"/>
    </source>
</evidence>
<accession>A0A2I1M514</accession>
<proteinExistence type="predicted"/>
<comment type="caution">
    <text evidence="1">The sequence shown here is derived from an EMBL/GenBank/DDBJ whole genome shotgun (WGS) entry which is preliminary data.</text>
</comment>
<reference evidence="1 2" key="1">
    <citation type="submission" date="2017-12" db="EMBL/GenBank/DDBJ databases">
        <title>Phylogenetic diversity of female urinary microbiome.</title>
        <authorList>
            <person name="Thomas-White K."/>
            <person name="Wolfe A.J."/>
        </authorList>
    </citation>
    <scope>NUCLEOTIDE SEQUENCE [LARGE SCALE GENOMIC DNA]</scope>
    <source>
        <strain evidence="1 2">UMB0119</strain>
    </source>
</reference>
<dbReference type="AlphaFoldDB" id="A0A2I1M514"/>
<evidence type="ECO:0000313" key="1">
    <source>
        <dbReference type="EMBL" id="PKZ15212.1"/>
    </source>
</evidence>
<keyword evidence="2" id="KW-1185">Reference proteome</keyword>
<sequence length="304" mass="36393">MKNKIIYSLIGLVLIIFNYQNRITTIDKTTLDLIEEVNSYDTEKLWPEFKNKEYMKDIRYNSSKEFRYDHGKIIKKTPDQAVASLEALKEGNKPLIKAVPFEKFRDIADQGTSSNANLQKKYKSVIIHESFHCFQMEHGLSEVSDIMENDIKYDDPDYDKFIEVCKKLDEDKVYKKLWEDEYKFLLSLYENKDSSDYKNAREKRLSYVKTNFPSEYNYFVEMVNYREFIEGTARYVEEKYMMDIADDPYIKYRDRVFNSIDESYYSEGSLKAKVLDKLYPSWKENLDFSRNNNFDEMFKKGKIL</sequence>
<dbReference type="RefSeq" id="WP_101540864.1">
    <property type="nucleotide sequence ID" value="NZ_PKGS01000008.1"/>
</dbReference>
<protein>
    <submittedName>
        <fullName evidence="1">Uncharacterized protein</fullName>
    </submittedName>
</protein>
<dbReference type="Proteomes" id="UP000234335">
    <property type="component" value="Unassembled WGS sequence"/>
</dbReference>